<dbReference type="OrthoDB" id="272892at2759"/>
<dbReference type="AlphaFoldDB" id="A0A640KQ48"/>
<reference evidence="2" key="1">
    <citation type="submission" date="2019-11" db="EMBL/GenBank/DDBJ databases">
        <title>Leishmania tarentolae CDS.</title>
        <authorList>
            <person name="Goto Y."/>
            <person name="Yamagishi J."/>
        </authorList>
    </citation>
    <scope>NUCLEOTIDE SEQUENCE [LARGE SCALE GENOMIC DNA]</scope>
    <source>
        <strain evidence="2">Parrot Tar II</strain>
    </source>
</reference>
<proteinExistence type="predicted"/>
<dbReference type="EMBL" id="BLBS01000037">
    <property type="protein sequence ID" value="GET89657.1"/>
    <property type="molecule type" value="Genomic_DNA"/>
</dbReference>
<organism evidence="2 3">
    <name type="scientific">Leishmania tarentolae</name>
    <name type="common">Sauroleishmania tarentolae</name>
    <dbReference type="NCBI Taxonomy" id="5689"/>
    <lineage>
        <taxon>Eukaryota</taxon>
        <taxon>Discoba</taxon>
        <taxon>Euglenozoa</taxon>
        <taxon>Kinetoplastea</taxon>
        <taxon>Metakinetoplastina</taxon>
        <taxon>Trypanosomatida</taxon>
        <taxon>Trypanosomatidae</taxon>
        <taxon>Leishmaniinae</taxon>
        <taxon>Leishmania</taxon>
        <taxon>lizard Leishmania</taxon>
    </lineage>
</organism>
<dbReference type="Proteomes" id="UP000419144">
    <property type="component" value="Unassembled WGS sequence"/>
</dbReference>
<protein>
    <submittedName>
        <fullName evidence="2">Uncharacterized protein</fullName>
    </submittedName>
</protein>
<keyword evidence="3" id="KW-1185">Reference proteome</keyword>
<evidence type="ECO:0000256" key="1">
    <source>
        <dbReference type="SAM" id="MobiDB-lite"/>
    </source>
</evidence>
<gene>
    <name evidence="2" type="ORF">LtaPh_2701400</name>
</gene>
<accession>A0A640KQ48</accession>
<comment type="caution">
    <text evidence="2">The sequence shown here is derived from an EMBL/GenBank/DDBJ whole genome shotgun (WGS) entry which is preliminary data.</text>
</comment>
<evidence type="ECO:0000313" key="3">
    <source>
        <dbReference type="Proteomes" id="UP000419144"/>
    </source>
</evidence>
<name>A0A640KQ48_LEITA</name>
<evidence type="ECO:0000313" key="2">
    <source>
        <dbReference type="EMBL" id="GET89657.1"/>
    </source>
</evidence>
<sequence length="243" mass="26890">MSTSQGERVVVTGKTHPPFMSSSPSDVLSELITHASWNAVTPYGARVPKESAESVLLKQRMEVMKTVASIRANEDTFESAHVPRHGCTLPETKVRPRQRARKPLYTATSTNQYKTVEDLKADEGTQCNAAHFKGASLAQDASCTLVLAELPHSIATESRDPRKAVAEKHRSALVTPRPHVPTRIEQWIGSLSRSLGAVKPYAVGRSTKLSTRHCFTDQPDDTNDQFVNRMQCVRPSKGLYAYY</sequence>
<feature type="region of interest" description="Disordered" evidence="1">
    <location>
        <begin position="1"/>
        <end position="22"/>
    </location>
</feature>
<dbReference type="VEuPathDB" id="TriTrypDB:LtaPh_2701400"/>